<comment type="caution">
    <text evidence="4">The sequence shown here is derived from an EMBL/GenBank/DDBJ whole genome shotgun (WGS) entry which is preliminary data.</text>
</comment>
<dbReference type="GO" id="GO:0005737">
    <property type="term" value="C:cytoplasm"/>
    <property type="evidence" value="ECO:0007669"/>
    <property type="project" value="TreeGrafter"/>
</dbReference>
<dbReference type="CDD" id="cd06170">
    <property type="entry name" value="LuxR_C_like"/>
    <property type="match status" value="1"/>
</dbReference>
<evidence type="ECO:0000313" key="4">
    <source>
        <dbReference type="EMBL" id="RZQ62593.1"/>
    </source>
</evidence>
<name>A0A4Q7J886_9PSEU</name>
<dbReference type="InterPro" id="IPR027417">
    <property type="entry name" value="P-loop_NTPase"/>
</dbReference>
<dbReference type="SUPFAM" id="SSF52540">
    <property type="entry name" value="P-loop containing nucleoside triphosphate hydrolases"/>
    <property type="match status" value="1"/>
</dbReference>
<proteinExistence type="predicted"/>
<accession>A0A4Q7J886</accession>
<dbReference type="InterPro" id="IPR041664">
    <property type="entry name" value="AAA_16"/>
</dbReference>
<evidence type="ECO:0000259" key="3">
    <source>
        <dbReference type="PROSITE" id="PS50043"/>
    </source>
</evidence>
<sequence length="943" mass="100125">MTASSYVAAHPVAVRRPRSAGGTAPLFGREAELDLLRVQATRAVGDRRAQVVLVTGEFGAGKSALLDAAATRARADGFAVVTGKGMPLETRLPGGLVNQLSDGLRRLIGEPGPAHPATEPEGDQESDALAAFHALVRDAAGRGPLLLAIDDAHLADPWSLRCLAYTRVRVADLPILALLTINRGQPPHGEVTLPDVTGCGPRTVDLTGLPECGVADLVATTTGHRDPAFTAACREMTGGNPYLLRSLVGVVRRRFGSPAELGIDELRELGDASLGEVLRVRLRPHPGAARVARAVAVLGQDATLDAIAELAGLDQRATLRAVETLVRLRILADSYPPAYTYPYLRNTMLADMCVAERAANHAHAAKLLHDAGVACRRVAGHLLAAGPIRLPWGVEVLRKAAREAVPDGRAEFARRCLARALDEPMPPDQALAVRLELGHVEYGIDRTAGKARLREALGKAEDPTGAAAVTEAMVLRSCGIAGIRLALSVAIQVVARLGAVDHDLAQGLRYLTYLAAAGGDPSSSGCAARVYDELCAEEPGDPRLRRARAVLTAVGHLRSGDSAGEALRRVAEALGGEPIPAISLSYPFALFVPLLADQPDQADRFCQQVGSDTAPRDHHLRKGTASSIAEGAIAQTRGDLPKARAFLEAPLRTFEDMGAVAECPMATLCLAWLVEVLVDLGRPEDAAELLERNALTGVLPEVFPHALLLHARGRLRLADGDPKAGLADLLECGRRLRARGVVNPAILDWRGHAVRAYLALDMREPAAKLAKEGLRAARRWGTPRTVGLALLAVGLSTEDTLEAERALAEAVEALAASRARQHYAEASAELGTLLRRRGRPEDAVPHLRRAVELAARCAAKPLARMAADELRAAEGTLRPGRDTVHGLTKQETRIAGMAARGLTNRQIADALHLTRRTVELHLSGAYRKLGISGRADLSTALLD</sequence>
<dbReference type="Pfam" id="PF00196">
    <property type="entry name" value="GerE"/>
    <property type="match status" value="1"/>
</dbReference>
<dbReference type="InterPro" id="IPR011990">
    <property type="entry name" value="TPR-like_helical_dom_sf"/>
</dbReference>
<protein>
    <submittedName>
        <fullName evidence="4">LuxR family transcriptional regulator</fullName>
    </submittedName>
</protein>
<dbReference type="AlphaFoldDB" id="A0A4Q7J886"/>
<dbReference type="Proteomes" id="UP000292003">
    <property type="component" value="Unassembled WGS sequence"/>
</dbReference>
<evidence type="ECO:0000313" key="5">
    <source>
        <dbReference type="Proteomes" id="UP000292003"/>
    </source>
</evidence>
<dbReference type="Gene3D" id="1.25.40.10">
    <property type="entry name" value="Tetratricopeptide repeat domain"/>
    <property type="match status" value="1"/>
</dbReference>
<keyword evidence="2" id="KW-0067">ATP-binding</keyword>
<dbReference type="PROSITE" id="PS50043">
    <property type="entry name" value="HTH_LUXR_2"/>
    <property type="match status" value="1"/>
</dbReference>
<dbReference type="SUPFAM" id="SSF46894">
    <property type="entry name" value="C-terminal effector domain of the bipartite response regulators"/>
    <property type="match status" value="1"/>
</dbReference>
<organism evidence="4 5">
    <name type="scientific">Amycolatopsis suaedae</name>
    <dbReference type="NCBI Taxonomy" id="2510978"/>
    <lineage>
        <taxon>Bacteria</taxon>
        <taxon>Bacillati</taxon>
        <taxon>Actinomycetota</taxon>
        <taxon>Actinomycetes</taxon>
        <taxon>Pseudonocardiales</taxon>
        <taxon>Pseudonocardiaceae</taxon>
        <taxon>Amycolatopsis</taxon>
    </lineage>
</organism>
<evidence type="ECO:0000256" key="2">
    <source>
        <dbReference type="ARBA" id="ARBA00022840"/>
    </source>
</evidence>
<dbReference type="SMART" id="SM00421">
    <property type="entry name" value="HTH_LUXR"/>
    <property type="match status" value="1"/>
</dbReference>
<dbReference type="GO" id="GO:0003677">
    <property type="term" value="F:DNA binding"/>
    <property type="evidence" value="ECO:0007669"/>
    <property type="project" value="InterPro"/>
</dbReference>
<dbReference type="Pfam" id="PF13191">
    <property type="entry name" value="AAA_16"/>
    <property type="match status" value="1"/>
</dbReference>
<gene>
    <name evidence="4" type="ORF">EWH70_16610</name>
</gene>
<dbReference type="SUPFAM" id="SSF48452">
    <property type="entry name" value="TPR-like"/>
    <property type="match status" value="1"/>
</dbReference>
<keyword evidence="1" id="KW-0547">Nucleotide-binding</keyword>
<keyword evidence="5" id="KW-1185">Reference proteome</keyword>
<dbReference type="GO" id="GO:0005524">
    <property type="term" value="F:ATP binding"/>
    <property type="evidence" value="ECO:0007669"/>
    <property type="project" value="UniProtKB-KW"/>
</dbReference>
<dbReference type="PRINTS" id="PR00038">
    <property type="entry name" value="HTHLUXR"/>
</dbReference>
<dbReference type="GO" id="GO:0004016">
    <property type="term" value="F:adenylate cyclase activity"/>
    <property type="evidence" value="ECO:0007669"/>
    <property type="project" value="TreeGrafter"/>
</dbReference>
<evidence type="ECO:0000256" key="1">
    <source>
        <dbReference type="ARBA" id="ARBA00022741"/>
    </source>
</evidence>
<dbReference type="Gene3D" id="1.10.10.10">
    <property type="entry name" value="Winged helix-like DNA-binding domain superfamily/Winged helix DNA-binding domain"/>
    <property type="match status" value="1"/>
</dbReference>
<dbReference type="EMBL" id="SFCC01000008">
    <property type="protein sequence ID" value="RZQ62593.1"/>
    <property type="molecule type" value="Genomic_DNA"/>
</dbReference>
<dbReference type="PANTHER" id="PTHR16305">
    <property type="entry name" value="TESTICULAR SOLUBLE ADENYLYL CYCLASE"/>
    <property type="match status" value="1"/>
</dbReference>
<reference evidence="4 5" key="1">
    <citation type="submission" date="2019-02" db="EMBL/GenBank/DDBJ databases">
        <title>Draft genome sequence of Amycolatopsis sp. 8-3EHSu isolated from roots of Suaeda maritima.</title>
        <authorList>
            <person name="Duangmal K."/>
            <person name="Chantavorakit T."/>
        </authorList>
    </citation>
    <scope>NUCLEOTIDE SEQUENCE [LARGE SCALE GENOMIC DNA]</scope>
    <source>
        <strain evidence="4 5">8-3EHSu</strain>
    </source>
</reference>
<dbReference type="InterPro" id="IPR000792">
    <property type="entry name" value="Tscrpt_reg_LuxR_C"/>
</dbReference>
<dbReference type="GO" id="GO:0006355">
    <property type="term" value="P:regulation of DNA-templated transcription"/>
    <property type="evidence" value="ECO:0007669"/>
    <property type="project" value="InterPro"/>
</dbReference>
<dbReference type="InterPro" id="IPR036388">
    <property type="entry name" value="WH-like_DNA-bd_sf"/>
</dbReference>
<feature type="domain" description="HTH luxR-type" evidence="3">
    <location>
        <begin position="880"/>
        <end position="943"/>
    </location>
</feature>
<dbReference type="OrthoDB" id="134933at2"/>
<dbReference type="PANTHER" id="PTHR16305:SF35">
    <property type="entry name" value="TRANSCRIPTIONAL ACTIVATOR DOMAIN"/>
    <property type="match status" value="1"/>
</dbReference>
<dbReference type="InterPro" id="IPR016032">
    <property type="entry name" value="Sig_transdc_resp-reg_C-effctor"/>
</dbReference>